<feature type="transmembrane region" description="Helical" evidence="2">
    <location>
        <begin position="133"/>
        <end position="154"/>
    </location>
</feature>
<dbReference type="Proteomes" id="UP000828390">
    <property type="component" value="Unassembled WGS sequence"/>
</dbReference>
<proteinExistence type="predicted"/>
<dbReference type="PANTHER" id="PTHR37919:SF2">
    <property type="entry name" value="EXPERA DOMAIN-CONTAINING PROTEIN"/>
    <property type="match status" value="1"/>
</dbReference>
<feature type="region of interest" description="Disordered" evidence="1">
    <location>
        <begin position="162"/>
        <end position="194"/>
    </location>
</feature>
<protein>
    <submittedName>
        <fullName evidence="3">Uncharacterized protein</fullName>
    </submittedName>
</protein>
<feature type="transmembrane region" description="Helical" evidence="2">
    <location>
        <begin position="67"/>
        <end position="88"/>
    </location>
</feature>
<accession>A0A9D4QUJ3</accession>
<name>A0A9D4QUJ3_DREPO</name>
<keyword evidence="2" id="KW-1133">Transmembrane helix</keyword>
<feature type="transmembrane region" description="Helical" evidence="2">
    <location>
        <begin position="95"/>
        <end position="113"/>
    </location>
</feature>
<feature type="transmembrane region" description="Helical" evidence="2">
    <location>
        <begin position="12"/>
        <end position="32"/>
    </location>
</feature>
<dbReference type="PANTHER" id="PTHR37919">
    <property type="entry name" value="PROTEIN CBG05606"/>
    <property type="match status" value="1"/>
</dbReference>
<keyword evidence="4" id="KW-1185">Reference proteome</keyword>
<organism evidence="3 4">
    <name type="scientific">Dreissena polymorpha</name>
    <name type="common">Zebra mussel</name>
    <name type="synonym">Mytilus polymorpha</name>
    <dbReference type="NCBI Taxonomy" id="45954"/>
    <lineage>
        <taxon>Eukaryota</taxon>
        <taxon>Metazoa</taxon>
        <taxon>Spiralia</taxon>
        <taxon>Lophotrochozoa</taxon>
        <taxon>Mollusca</taxon>
        <taxon>Bivalvia</taxon>
        <taxon>Autobranchia</taxon>
        <taxon>Heteroconchia</taxon>
        <taxon>Euheterodonta</taxon>
        <taxon>Imparidentia</taxon>
        <taxon>Neoheterodontei</taxon>
        <taxon>Myida</taxon>
        <taxon>Dreissenoidea</taxon>
        <taxon>Dreissenidae</taxon>
        <taxon>Dreissena</taxon>
    </lineage>
</organism>
<evidence type="ECO:0000256" key="2">
    <source>
        <dbReference type="SAM" id="Phobius"/>
    </source>
</evidence>
<evidence type="ECO:0000313" key="4">
    <source>
        <dbReference type="Proteomes" id="UP000828390"/>
    </source>
</evidence>
<sequence length="194" mass="21970">MTTMDRAIPSWVRNWLLVSSVICIMDGSFCVLRPHSLPGGSLEIFFFAYKYYIGWDKHYGDATDSFVWAQGLGNIIESIINLVVYFNVLKSVRVTKLLAIIVSVMVVWKTVIFDLYSLDVGTGGHTFDFLSEFMVFVPSLIWILVPGYVAWVLCEDFLPPRQQKTPSRKAANNSSTANGEDTPKSPYNLRVKRN</sequence>
<dbReference type="EMBL" id="JAIWYP010000004">
    <property type="protein sequence ID" value="KAH3843227.1"/>
    <property type="molecule type" value="Genomic_DNA"/>
</dbReference>
<gene>
    <name evidence="3" type="ORF">DPMN_116738</name>
</gene>
<evidence type="ECO:0000256" key="1">
    <source>
        <dbReference type="SAM" id="MobiDB-lite"/>
    </source>
</evidence>
<comment type="caution">
    <text evidence="3">The sequence shown here is derived from an EMBL/GenBank/DDBJ whole genome shotgun (WGS) entry which is preliminary data.</text>
</comment>
<dbReference type="OrthoDB" id="60858at2759"/>
<keyword evidence="2" id="KW-0812">Transmembrane</keyword>
<reference evidence="3" key="2">
    <citation type="submission" date="2020-11" db="EMBL/GenBank/DDBJ databases">
        <authorList>
            <person name="McCartney M.A."/>
            <person name="Auch B."/>
            <person name="Kono T."/>
            <person name="Mallez S."/>
            <person name="Becker A."/>
            <person name="Gohl D.M."/>
            <person name="Silverstein K.A.T."/>
            <person name="Koren S."/>
            <person name="Bechman K.B."/>
            <person name="Herman A."/>
            <person name="Abrahante J.E."/>
            <person name="Garbe J."/>
        </authorList>
    </citation>
    <scope>NUCLEOTIDE SEQUENCE</scope>
    <source>
        <strain evidence="3">Duluth1</strain>
        <tissue evidence="3">Whole animal</tissue>
    </source>
</reference>
<evidence type="ECO:0000313" key="3">
    <source>
        <dbReference type="EMBL" id="KAH3843227.1"/>
    </source>
</evidence>
<keyword evidence="2" id="KW-0472">Membrane</keyword>
<dbReference type="AlphaFoldDB" id="A0A9D4QUJ3"/>
<reference evidence="3" key="1">
    <citation type="journal article" date="2019" name="bioRxiv">
        <title>The Genome of the Zebra Mussel, Dreissena polymorpha: A Resource for Invasive Species Research.</title>
        <authorList>
            <person name="McCartney M.A."/>
            <person name="Auch B."/>
            <person name="Kono T."/>
            <person name="Mallez S."/>
            <person name="Zhang Y."/>
            <person name="Obille A."/>
            <person name="Becker A."/>
            <person name="Abrahante J.E."/>
            <person name="Garbe J."/>
            <person name="Badalamenti J.P."/>
            <person name="Herman A."/>
            <person name="Mangelson H."/>
            <person name="Liachko I."/>
            <person name="Sullivan S."/>
            <person name="Sone E.D."/>
            <person name="Koren S."/>
            <person name="Silverstein K.A.T."/>
            <person name="Beckman K.B."/>
            <person name="Gohl D.M."/>
        </authorList>
    </citation>
    <scope>NUCLEOTIDE SEQUENCE</scope>
    <source>
        <strain evidence="3">Duluth1</strain>
        <tissue evidence="3">Whole animal</tissue>
    </source>
</reference>
<feature type="compositionally biased region" description="Polar residues" evidence="1">
    <location>
        <begin position="162"/>
        <end position="179"/>
    </location>
</feature>